<evidence type="ECO:0000256" key="6">
    <source>
        <dbReference type="ARBA" id="ARBA00023136"/>
    </source>
</evidence>
<keyword evidence="4" id="KW-0812">Transmembrane</keyword>
<reference evidence="9 10" key="1">
    <citation type="submission" date="2018-09" db="EMBL/GenBank/DDBJ databases">
        <title>Genomic Encyclopedia of Archaeal and Bacterial Type Strains, Phase II (KMG-II): from individual species to whole genera.</title>
        <authorList>
            <person name="Goeker M."/>
        </authorList>
    </citation>
    <scope>NUCLEOTIDE SEQUENCE [LARGE SCALE GENOMIC DNA]</scope>
    <source>
        <strain evidence="9 10">DSM 21950</strain>
    </source>
</reference>
<evidence type="ECO:0000313" key="10">
    <source>
        <dbReference type="Proteomes" id="UP000284531"/>
    </source>
</evidence>
<keyword evidence="9" id="KW-0121">Carboxypeptidase</keyword>
<dbReference type="GO" id="GO:0009279">
    <property type="term" value="C:cell outer membrane"/>
    <property type="evidence" value="ECO:0007669"/>
    <property type="project" value="UniProtKB-SubCell"/>
</dbReference>
<evidence type="ECO:0000256" key="4">
    <source>
        <dbReference type="ARBA" id="ARBA00022692"/>
    </source>
</evidence>
<keyword evidence="7" id="KW-0998">Cell outer membrane</keyword>
<organism evidence="9 10">
    <name type="scientific">Marinifilum flexuosum</name>
    <dbReference type="NCBI Taxonomy" id="1117708"/>
    <lineage>
        <taxon>Bacteria</taxon>
        <taxon>Pseudomonadati</taxon>
        <taxon>Bacteroidota</taxon>
        <taxon>Bacteroidia</taxon>
        <taxon>Marinilabiliales</taxon>
        <taxon>Marinifilaceae</taxon>
    </lineage>
</organism>
<keyword evidence="6" id="KW-0472">Membrane</keyword>
<dbReference type="PANTHER" id="PTHR30069:SF29">
    <property type="entry name" value="HEMOGLOBIN AND HEMOGLOBIN-HAPTOGLOBIN-BINDING PROTEIN 1-RELATED"/>
    <property type="match status" value="1"/>
</dbReference>
<dbReference type="SUPFAM" id="SSF56935">
    <property type="entry name" value="Porins"/>
    <property type="match status" value="1"/>
</dbReference>
<evidence type="ECO:0000256" key="7">
    <source>
        <dbReference type="ARBA" id="ARBA00023237"/>
    </source>
</evidence>
<dbReference type="InterPro" id="IPR041700">
    <property type="entry name" value="OMP_b-brl_3"/>
</dbReference>
<dbReference type="GO" id="GO:0015344">
    <property type="term" value="F:siderophore uptake transmembrane transporter activity"/>
    <property type="evidence" value="ECO:0007669"/>
    <property type="project" value="TreeGrafter"/>
</dbReference>
<keyword evidence="9" id="KW-0645">Protease</keyword>
<keyword evidence="5" id="KW-0732">Signal</keyword>
<keyword evidence="10" id="KW-1185">Reference proteome</keyword>
<evidence type="ECO:0000256" key="3">
    <source>
        <dbReference type="ARBA" id="ARBA00022452"/>
    </source>
</evidence>
<dbReference type="InterPro" id="IPR036942">
    <property type="entry name" value="Beta-barrel_TonB_sf"/>
</dbReference>
<dbReference type="Gene3D" id="2.60.40.1120">
    <property type="entry name" value="Carboxypeptidase-like, regulatory domain"/>
    <property type="match status" value="1"/>
</dbReference>
<protein>
    <submittedName>
        <fullName evidence="9">Carboxypeptidase-like protein</fullName>
    </submittedName>
</protein>
<feature type="domain" description="Outer membrane protein beta-barrel" evidence="8">
    <location>
        <begin position="380"/>
        <end position="709"/>
    </location>
</feature>
<dbReference type="InterPro" id="IPR039426">
    <property type="entry name" value="TonB-dep_rcpt-like"/>
</dbReference>
<dbReference type="OrthoDB" id="603275at2"/>
<keyword evidence="2" id="KW-0813">Transport</keyword>
<sequence length="785" mass="89815">MNCYNQTDVKRSALFAFILLFIHINILCAEGKQVMYGVIIDQNDNGPIAFATISLHHQADSSLLTGTTSNQDGYFEISKVKRGNYLLRISFIGYQTRMLQVQFDNQNNCDLGTFPLKEESIHMQEALIVAERKKAQTSDRGTTFFMNKKIYNSSNSGVDILTHLPGVQVDLMKNISLESSTNIKILVDGKERDVQYLEQLDAKQIDRVEIIRNPGARYDAHITGVINVSLKKREEGMSGHIFSEIPTNAQEIFLDPTFGLNYNNKKLNVYTSYSGKLRYFDNSEENVKMINTDNGLQTFNSVLDLRQKNWKHNIHMGADYYLDSQNQFSLYAFVCPETQSFEGTANMELNTDGSNDVREIRDRLEKNDYTLSHYSIFYKHLFAKEGSEITFDLNYFRLRGENSILYDSQESTSFNGVKPHNQFIGFRIDYTSQLASKIKMDAGWKSQLRDMKDRNSSEFSYQEDIHAAYLAFSYANKKWNASVGLRGEYAYTGLDFGEKKEETSFLPNVQMGWQVSKKQNLQLNYRRSLRRPHVYQLSPVATSIDPVSVKRGNYDLIPASNHQFSLKHSVSIGKSHLSTQLYHDLFNDVIQNHAFVNQDDLLEYNIANLAERKEFGFKISAALSLSKSIGLTPYLKGYRRYDSPNQQARQLGIVKKNSSGYEFGCSSRVNLNDNLSASVIFQYNSPTYDLQNKRFSDAIYILALNQSFKSGIKVGISSAIPLKKDFTFSGVRSKGEDYYSYINGQVHVSTFFIRLQASYQFKWGKQRAKIERQNRVEEGSQGKGF</sequence>
<keyword evidence="9" id="KW-0378">Hydrolase</keyword>
<evidence type="ECO:0000256" key="5">
    <source>
        <dbReference type="ARBA" id="ARBA00022729"/>
    </source>
</evidence>
<gene>
    <name evidence="9" type="ORF">BXY64_2099</name>
</gene>
<accession>A0A419X327</accession>
<comment type="subcellular location">
    <subcellularLocation>
        <location evidence="1">Cell outer membrane</location>
        <topology evidence="1">Multi-pass membrane protein</topology>
    </subcellularLocation>
</comment>
<dbReference type="InterPro" id="IPR008969">
    <property type="entry name" value="CarboxyPept-like_regulatory"/>
</dbReference>
<evidence type="ECO:0000256" key="1">
    <source>
        <dbReference type="ARBA" id="ARBA00004571"/>
    </source>
</evidence>
<proteinExistence type="predicted"/>
<dbReference type="GO" id="GO:0004180">
    <property type="term" value="F:carboxypeptidase activity"/>
    <property type="evidence" value="ECO:0007669"/>
    <property type="project" value="UniProtKB-KW"/>
</dbReference>
<name>A0A419X327_9BACT</name>
<comment type="caution">
    <text evidence="9">The sequence shown here is derived from an EMBL/GenBank/DDBJ whole genome shotgun (WGS) entry which is preliminary data.</text>
</comment>
<dbReference type="EMBL" id="RAPQ01000009">
    <property type="protein sequence ID" value="RKE02019.1"/>
    <property type="molecule type" value="Genomic_DNA"/>
</dbReference>
<dbReference type="RefSeq" id="WP_120239887.1">
    <property type="nucleotide sequence ID" value="NZ_RAPQ01000009.1"/>
</dbReference>
<dbReference type="GO" id="GO:0044718">
    <property type="term" value="P:siderophore transmembrane transport"/>
    <property type="evidence" value="ECO:0007669"/>
    <property type="project" value="TreeGrafter"/>
</dbReference>
<dbReference type="Gene3D" id="2.40.170.20">
    <property type="entry name" value="TonB-dependent receptor, beta-barrel domain"/>
    <property type="match status" value="1"/>
</dbReference>
<evidence type="ECO:0000259" key="8">
    <source>
        <dbReference type="Pfam" id="PF14905"/>
    </source>
</evidence>
<dbReference type="PANTHER" id="PTHR30069">
    <property type="entry name" value="TONB-DEPENDENT OUTER MEMBRANE RECEPTOR"/>
    <property type="match status" value="1"/>
</dbReference>
<evidence type="ECO:0000313" key="9">
    <source>
        <dbReference type="EMBL" id="RKE02019.1"/>
    </source>
</evidence>
<dbReference type="Pfam" id="PF13715">
    <property type="entry name" value="CarbopepD_reg_2"/>
    <property type="match status" value="1"/>
</dbReference>
<keyword evidence="3" id="KW-1134">Transmembrane beta strand</keyword>
<dbReference type="SUPFAM" id="SSF49464">
    <property type="entry name" value="Carboxypeptidase regulatory domain-like"/>
    <property type="match status" value="1"/>
</dbReference>
<evidence type="ECO:0000256" key="2">
    <source>
        <dbReference type="ARBA" id="ARBA00022448"/>
    </source>
</evidence>
<dbReference type="Proteomes" id="UP000284531">
    <property type="component" value="Unassembled WGS sequence"/>
</dbReference>
<dbReference type="AlphaFoldDB" id="A0A419X327"/>
<dbReference type="Pfam" id="PF14905">
    <property type="entry name" value="OMP_b-brl_3"/>
    <property type="match status" value="1"/>
</dbReference>